<reference evidence="1" key="1">
    <citation type="submission" date="2014-09" db="EMBL/GenBank/DDBJ databases">
        <authorList>
            <person name="Magalhaes I.L.F."/>
            <person name="Oliveira U."/>
            <person name="Santos F.R."/>
            <person name="Vidigal T.H.D.A."/>
            <person name="Brescovit A.D."/>
            <person name="Santos A.J."/>
        </authorList>
    </citation>
    <scope>NUCLEOTIDE SEQUENCE</scope>
    <source>
        <tissue evidence="1">Shoot tissue taken approximately 20 cm above the soil surface</tissue>
    </source>
</reference>
<sequence length="50" mass="5665">MLADLTTRTRRLIAEMSKEEHSVFPACLLRCGNPPICYPVPRIESSTSSW</sequence>
<dbReference type="EMBL" id="GBRH01164665">
    <property type="protein sequence ID" value="JAE33231.1"/>
    <property type="molecule type" value="Transcribed_RNA"/>
</dbReference>
<protein>
    <submittedName>
        <fullName evidence="1">Uncharacterized protein</fullName>
    </submittedName>
</protein>
<name>A0A0A9HEF2_ARUDO</name>
<dbReference type="AlphaFoldDB" id="A0A0A9HEF2"/>
<accession>A0A0A9HEF2</accession>
<proteinExistence type="predicted"/>
<organism evidence="1">
    <name type="scientific">Arundo donax</name>
    <name type="common">Giant reed</name>
    <name type="synonym">Donax arundinaceus</name>
    <dbReference type="NCBI Taxonomy" id="35708"/>
    <lineage>
        <taxon>Eukaryota</taxon>
        <taxon>Viridiplantae</taxon>
        <taxon>Streptophyta</taxon>
        <taxon>Embryophyta</taxon>
        <taxon>Tracheophyta</taxon>
        <taxon>Spermatophyta</taxon>
        <taxon>Magnoliopsida</taxon>
        <taxon>Liliopsida</taxon>
        <taxon>Poales</taxon>
        <taxon>Poaceae</taxon>
        <taxon>PACMAD clade</taxon>
        <taxon>Arundinoideae</taxon>
        <taxon>Arundineae</taxon>
        <taxon>Arundo</taxon>
    </lineage>
</organism>
<reference evidence="1" key="2">
    <citation type="journal article" date="2015" name="Data Brief">
        <title>Shoot transcriptome of the giant reed, Arundo donax.</title>
        <authorList>
            <person name="Barrero R.A."/>
            <person name="Guerrero F.D."/>
            <person name="Moolhuijzen P."/>
            <person name="Goolsby J.A."/>
            <person name="Tidwell J."/>
            <person name="Bellgard S.E."/>
            <person name="Bellgard M.I."/>
        </authorList>
    </citation>
    <scope>NUCLEOTIDE SEQUENCE</scope>
    <source>
        <tissue evidence="1">Shoot tissue taken approximately 20 cm above the soil surface</tissue>
    </source>
</reference>
<evidence type="ECO:0000313" key="1">
    <source>
        <dbReference type="EMBL" id="JAE33231.1"/>
    </source>
</evidence>